<feature type="transmembrane region" description="Helical" evidence="5">
    <location>
        <begin position="67"/>
        <end position="87"/>
    </location>
</feature>
<feature type="transmembrane region" description="Helical" evidence="5">
    <location>
        <begin position="43"/>
        <end position="61"/>
    </location>
</feature>
<keyword evidence="4 5" id="KW-0472">Membrane</keyword>
<dbReference type="GO" id="GO:0051119">
    <property type="term" value="F:sugar transmembrane transporter activity"/>
    <property type="evidence" value="ECO:0007669"/>
    <property type="project" value="InterPro"/>
</dbReference>
<evidence type="ECO:0000313" key="6">
    <source>
        <dbReference type="EMBL" id="ASU33228.1"/>
    </source>
</evidence>
<evidence type="ECO:0000256" key="1">
    <source>
        <dbReference type="ARBA" id="ARBA00004141"/>
    </source>
</evidence>
<dbReference type="EMBL" id="CP022743">
    <property type="protein sequence ID" value="ASU33228.1"/>
    <property type="molecule type" value="Genomic_DNA"/>
</dbReference>
<dbReference type="Proteomes" id="UP000215002">
    <property type="component" value="Chromosome"/>
</dbReference>
<proteinExistence type="predicted"/>
<dbReference type="NCBIfam" id="NF037968">
    <property type="entry name" value="SemiSWEET_2"/>
    <property type="match status" value="1"/>
</dbReference>
<evidence type="ECO:0000256" key="4">
    <source>
        <dbReference type="ARBA" id="ARBA00023136"/>
    </source>
</evidence>
<name>A0A223NUB1_9SPHI</name>
<reference evidence="6 7" key="1">
    <citation type="submission" date="2017-08" db="EMBL/GenBank/DDBJ databases">
        <title>Complete genome sequence of Mucilaginibacter sp. strain BJC16-A31.</title>
        <authorList>
            <consortium name="Henan University of Science and Technology"/>
            <person name="You X."/>
        </authorList>
    </citation>
    <scope>NUCLEOTIDE SEQUENCE [LARGE SCALE GENOMIC DNA]</scope>
    <source>
        <strain evidence="6 7">BJC16-A31</strain>
    </source>
</reference>
<keyword evidence="2 5" id="KW-0812">Transmembrane</keyword>
<dbReference type="GO" id="GO:0016020">
    <property type="term" value="C:membrane"/>
    <property type="evidence" value="ECO:0007669"/>
    <property type="project" value="UniProtKB-SubCell"/>
</dbReference>
<evidence type="ECO:0000256" key="5">
    <source>
        <dbReference type="SAM" id="Phobius"/>
    </source>
</evidence>
<dbReference type="InterPro" id="IPR006603">
    <property type="entry name" value="PQ-loop_rpt"/>
</dbReference>
<organism evidence="6 7">
    <name type="scientific">Mucilaginibacter xinganensis</name>
    <dbReference type="NCBI Taxonomy" id="1234841"/>
    <lineage>
        <taxon>Bacteria</taxon>
        <taxon>Pseudomonadati</taxon>
        <taxon>Bacteroidota</taxon>
        <taxon>Sphingobacteriia</taxon>
        <taxon>Sphingobacteriales</taxon>
        <taxon>Sphingobacteriaceae</taxon>
        <taxon>Mucilaginibacter</taxon>
    </lineage>
</organism>
<evidence type="ECO:0000313" key="7">
    <source>
        <dbReference type="Proteomes" id="UP000215002"/>
    </source>
</evidence>
<keyword evidence="3 5" id="KW-1133">Transmembrane helix</keyword>
<evidence type="ECO:0000256" key="3">
    <source>
        <dbReference type="ARBA" id="ARBA00022989"/>
    </source>
</evidence>
<evidence type="ECO:0000256" key="2">
    <source>
        <dbReference type="ARBA" id="ARBA00022692"/>
    </source>
</evidence>
<dbReference type="AlphaFoldDB" id="A0A223NUB1"/>
<gene>
    <name evidence="6" type="ORF">MuYL_1330</name>
</gene>
<accession>A0A223NUB1</accession>
<dbReference type="InterPro" id="IPR047662">
    <property type="entry name" value="SemiSWEET"/>
</dbReference>
<keyword evidence="7" id="KW-1185">Reference proteome</keyword>
<sequence length="92" mass="9983">MLNAKKDIMNITTIIGLLAAFGTTVSFLPQAVKTIQTKNTSGISLAMYGLFTTGTLLWLIYGLMSGSLPVTIANAITFIFASIILIYKMIYK</sequence>
<protein>
    <recommendedName>
        <fullName evidence="8">MtN3 and saliva related transmembrane protein</fullName>
    </recommendedName>
</protein>
<dbReference type="Pfam" id="PF04193">
    <property type="entry name" value="PQ-loop"/>
    <property type="match status" value="1"/>
</dbReference>
<evidence type="ECO:0008006" key="8">
    <source>
        <dbReference type="Google" id="ProtNLM"/>
    </source>
</evidence>
<comment type="subcellular location">
    <subcellularLocation>
        <location evidence="1">Membrane</location>
        <topology evidence="1">Multi-pass membrane protein</topology>
    </subcellularLocation>
</comment>
<dbReference type="KEGG" id="muc:MuYL_1330"/>
<feature type="transmembrane region" description="Helical" evidence="5">
    <location>
        <begin position="12"/>
        <end position="31"/>
    </location>
</feature>
<dbReference type="Gene3D" id="1.20.1280.290">
    <property type="match status" value="1"/>
</dbReference>